<name>A0A940Y4N3_9BURK</name>
<sequence>MQLNETPPPDPGAALPLLMAADLQDHLMVASNDLERLQRLLDDASETLSGHFYGATDRIKHVLRDLAILAEGGDDDGALNQAMTELAGAITALQFHDMATQLIAHTHRRLRNCADRIAAEAMGEDPEGETIVEEGPGRPNPVTQDEMDAGSIELF</sequence>
<protein>
    <submittedName>
        <fullName evidence="3">Uncharacterized protein</fullName>
    </submittedName>
</protein>
<evidence type="ECO:0000256" key="1">
    <source>
        <dbReference type="SAM" id="Coils"/>
    </source>
</evidence>
<comment type="caution">
    <text evidence="3">The sequence shown here is derived from an EMBL/GenBank/DDBJ whole genome shotgun (WGS) entry which is preliminary data.</text>
</comment>
<evidence type="ECO:0000313" key="3">
    <source>
        <dbReference type="EMBL" id="MBQ0929707.1"/>
    </source>
</evidence>
<dbReference type="RefSeq" id="WP_210851957.1">
    <property type="nucleotide sequence ID" value="NZ_JAGQDD010000002.1"/>
</dbReference>
<evidence type="ECO:0000256" key="2">
    <source>
        <dbReference type="SAM" id="MobiDB-lite"/>
    </source>
</evidence>
<evidence type="ECO:0000313" key="4">
    <source>
        <dbReference type="Proteomes" id="UP000676246"/>
    </source>
</evidence>
<feature type="compositionally biased region" description="Acidic residues" evidence="2">
    <location>
        <begin position="123"/>
        <end position="132"/>
    </location>
</feature>
<dbReference type="AlphaFoldDB" id="A0A940Y4N3"/>
<organism evidence="3 4">
    <name type="scientific">Ideonella alba</name>
    <dbReference type="NCBI Taxonomy" id="2824118"/>
    <lineage>
        <taxon>Bacteria</taxon>
        <taxon>Pseudomonadati</taxon>
        <taxon>Pseudomonadota</taxon>
        <taxon>Betaproteobacteria</taxon>
        <taxon>Burkholderiales</taxon>
        <taxon>Sphaerotilaceae</taxon>
        <taxon>Ideonella</taxon>
    </lineage>
</organism>
<feature type="coiled-coil region" evidence="1">
    <location>
        <begin position="20"/>
        <end position="47"/>
    </location>
</feature>
<reference evidence="3 4" key="1">
    <citation type="submission" date="2021-04" db="EMBL/GenBank/DDBJ databases">
        <title>The genome sequence of Ideonella sp. 3Y2.</title>
        <authorList>
            <person name="Liu Y."/>
        </authorList>
    </citation>
    <scope>NUCLEOTIDE SEQUENCE [LARGE SCALE GENOMIC DNA]</scope>
    <source>
        <strain evidence="3 4">3Y2</strain>
    </source>
</reference>
<dbReference type="SUPFAM" id="SSF75708">
    <property type="entry name" value="Chemotaxis phosphatase CheZ"/>
    <property type="match status" value="1"/>
</dbReference>
<keyword evidence="1" id="KW-0175">Coiled coil</keyword>
<proteinExistence type="predicted"/>
<gene>
    <name evidence="3" type="ORF">KAK03_04345</name>
</gene>
<keyword evidence="4" id="KW-1185">Reference proteome</keyword>
<accession>A0A940Y4N3</accession>
<dbReference type="Proteomes" id="UP000676246">
    <property type="component" value="Unassembled WGS sequence"/>
</dbReference>
<dbReference type="EMBL" id="JAGQDD010000002">
    <property type="protein sequence ID" value="MBQ0929707.1"/>
    <property type="molecule type" value="Genomic_DNA"/>
</dbReference>
<feature type="region of interest" description="Disordered" evidence="2">
    <location>
        <begin position="123"/>
        <end position="155"/>
    </location>
</feature>